<evidence type="ECO:0000313" key="1">
    <source>
        <dbReference type="EMBL" id="KAJ3210418.1"/>
    </source>
</evidence>
<gene>
    <name evidence="1" type="ORF">HK099_008256</name>
</gene>
<dbReference type="EMBL" id="JADGJW010000892">
    <property type="protein sequence ID" value="KAJ3210418.1"/>
    <property type="molecule type" value="Genomic_DNA"/>
</dbReference>
<sequence length="355" mass="41368">PTFTGGLKFLKKLEKESRPLKLSDESYNNPHQGVSTKFNNLKVGLVAKINANNVKGSFLRTLVYEMKTKEEADLFLPILALWNEKASIFHPYHDGAVILEALFAIKGTEDLLLNILSDRFKYRIYPTREHLNILMTKLQKIHFKKKDEESLNNLYKLFCISIYHDILPTSTTYSKLISTGIFGETEDGKNKSLKTLQELKSFNLKLNFESSLAFSYLKFKQDDLNECLNILIKNNKNLNDSRFFKLFFILNFKLKNFDECFNNLKALFEFENLNNSKKFKNLTKNFNKEELNFFKFFPMIKKFDSILIEFLENLKSSDQKDLLALFLKTKAILVHSTENAGFAESEKIKEYLKAV</sequence>
<dbReference type="Proteomes" id="UP001211065">
    <property type="component" value="Unassembled WGS sequence"/>
</dbReference>
<organism evidence="1 2">
    <name type="scientific">Clydaea vesicula</name>
    <dbReference type="NCBI Taxonomy" id="447962"/>
    <lineage>
        <taxon>Eukaryota</taxon>
        <taxon>Fungi</taxon>
        <taxon>Fungi incertae sedis</taxon>
        <taxon>Chytridiomycota</taxon>
        <taxon>Chytridiomycota incertae sedis</taxon>
        <taxon>Chytridiomycetes</taxon>
        <taxon>Lobulomycetales</taxon>
        <taxon>Lobulomycetaceae</taxon>
        <taxon>Clydaea</taxon>
    </lineage>
</organism>
<evidence type="ECO:0000313" key="2">
    <source>
        <dbReference type="Proteomes" id="UP001211065"/>
    </source>
</evidence>
<protein>
    <submittedName>
        <fullName evidence="1">Uncharacterized protein</fullName>
    </submittedName>
</protein>
<dbReference type="AlphaFoldDB" id="A0AAD5TW65"/>
<name>A0AAD5TW65_9FUNG</name>
<proteinExistence type="predicted"/>
<reference evidence="1" key="1">
    <citation type="submission" date="2020-05" db="EMBL/GenBank/DDBJ databases">
        <title>Phylogenomic resolution of chytrid fungi.</title>
        <authorList>
            <person name="Stajich J.E."/>
            <person name="Amses K."/>
            <person name="Simmons R."/>
            <person name="Seto K."/>
            <person name="Myers J."/>
            <person name="Bonds A."/>
            <person name="Quandt C.A."/>
            <person name="Barry K."/>
            <person name="Liu P."/>
            <person name="Grigoriev I."/>
            <person name="Longcore J.E."/>
            <person name="James T.Y."/>
        </authorList>
    </citation>
    <scope>NUCLEOTIDE SEQUENCE</scope>
    <source>
        <strain evidence="1">JEL0476</strain>
    </source>
</reference>
<accession>A0AAD5TW65</accession>
<comment type="caution">
    <text evidence="1">The sequence shown here is derived from an EMBL/GenBank/DDBJ whole genome shotgun (WGS) entry which is preliminary data.</text>
</comment>
<keyword evidence="2" id="KW-1185">Reference proteome</keyword>
<feature type="non-terminal residue" evidence="1">
    <location>
        <position position="355"/>
    </location>
</feature>